<dbReference type="SMART" id="SM00181">
    <property type="entry name" value="EGF"/>
    <property type="match status" value="7"/>
</dbReference>
<keyword evidence="6" id="KW-0677">Repeat</keyword>
<evidence type="ECO:0000313" key="20">
    <source>
        <dbReference type="EMBL" id="KAK7480214.1"/>
    </source>
</evidence>
<keyword evidence="8 11" id="KW-1015">Disulfide bond</keyword>
<evidence type="ECO:0000256" key="3">
    <source>
        <dbReference type="ARBA" id="ARBA00022536"/>
    </source>
</evidence>
<feature type="disulfide bond" evidence="12">
    <location>
        <begin position="175"/>
        <end position="190"/>
    </location>
</feature>
<evidence type="ECO:0000256" key="8">
    <source>
        <dbReference type="ARBA" id="ARBA00023157"/>
    </source>
</evidence>
<feature type="disulfide bond" evidence="12">
    <location>
        <begin position="156"/>
        <end position="168"/>
    </location>
</feature>
<keyword evidence="2" id="KW-0964">Secreted</keyword>
<dbReference type="InterPro" id="IPR001881">
    <property type="entry name" value="EGF-like_Ca-bd_dom"/>
</dbReference>
<feature type="disulfide bond" evidence="13">
    <location>
        <begin position="750"/>
        <end position="777"/>
    </location>
</feature>
<comment type="caution">
    <text evidence="20">The sequence shown here is derived from an EMBL/GenBank/DDBJ whole genome shotgun (WGS) entry which is preliminary data.</text>
</comment>
<dbReference type="InterPro" id="IPR002172">
    <property type="entry name" value="LDrepeatLR_classA_rpt"/>
</dbReference>
<feature type="disulfide bond" evidence="11">
    <location>
        <begin position="835"/>
        <end position="845"/>
    </location>
</feature>
<dbReference type="Gene3D" id="3.10.100.10">
    <property type="entry name" value="Mannose-Binding Protein A, subunit A"/>
    <property type="match status" value="1"/>
</dbReference>
<feature type="domain" description="Sushi" evidence="18">
    <location>
        <begin position="1096"/>
        <end position="1159"/>
    </location>
</feature>
<dbReference type="PROSITE" id="PS00022">
    <property type="entry name" value="EGF_1"/>
    <property type="match status" value="1"/>
</dbReference>
<keyword evidence="4" id="KW-0812">Transmembrane</keyword>
<name>A0ABD0JYY8_9CAEN</name>
<evidence type="ECO:0000256" key="12">
    <source>
        <dbReference type="PROSITE-ProRule" id="PRU00124"/>
    </source>
</evidence>
<dbReference type="InterPro" id="IPR001304">
    <property type="entry name" value="C-type_lectin-like"/>
</dbReference>
<evidence type="ECO:0000256" key="10">
    <source>
        <dbReference type="PROSITE-ProRule" id="PRU00059"/>
    </source>
</evidence>
<feature type="domain" description="CUB" evidence="14">
    <location>
        <begin position="194"/>
        <end position="308"/>
    </location>
</feature>
<dbReference type="SUPFAM" id="SSF57184">
    <property type="entry name" value="Growth factor receptor domain"/>
    <property type="match status" value="1"/>
</dbReference>
<dbReference type="PANTHER" id="PTHR24251">
    <property type="entry name" value="OVOCHYMASE-RELATED"/>
    <property type="match status" value="1"/>
</dbReference>
<feature type="domain" description="EGF-like" evidence="15">
    <location>
        <begin position="1756"/>
        <end position="1793"/>
    </location>
</feature>
<protein>
    <submittedName>
        <fullName evidence="20">Uncharacterized protein</fullName>
    </submittedName>
</protein>
<dbReference type="Gene3D" id="2.60.120.290">
    <property type="entry name" value="Spermadhesin, CUB domain"/>
    <property type="match status" value="3"/>
</dbReference>
<feature type="domain" description="EGF-like" evidence="15">
    <location>
        <begin position="1796"/>
        <end position="1836"/>
    </location>
</feature>
<dbReference type="Gene3D" id="2.10.70.10">
    <property type="entry name" value="Complement Module, domain 1"/>
    <property type="match status" value="6"/>
</dbReference>
<dbReference type="InterPro" id="IPR026823">
    <property type="entry name" value="cEGF"/>
</dbReference>
<dbReference type="InterPro" id="IPR016187">
    <property type="entry name" value="CTDL_fold"/>
</dbReference>
<dbReference type="FunFam" id="4.10.400.10:FF:000065">
    <property type="entry name" value="Transmembrane protease serine 7"/>
    <property type="match status" value="1"/>
</dbReference>
<dbReference type="PROSITE" id="PS01186">
    <property type="entry name" value="EGF_2"/>
    <property type="match status" value="1"/>
</dbReference>
<dbReference type="InterPro" id="IPR016186">
    <property type="entry name" value="C-type_lectin-like/link_sf"/>
</dbReference>
<dbReference type="InterPro" id="IPR009030">
    <property type="entry name" value="Growth_fac_rcpt_cys_sf"/>
</dbReference>
<feature type="disulfide bond" evidence="12">
    <location>
        <begin position="163"/>
        <end position="181"/>
    </location>
</feature>
<dbReference type="InterPro" id="IPR023415">
    <property type="entry name" value="LDLR_class-A_CS"/>
</dbReference>
<evidence type="ECO:0000259" key="14">
    <source>
        <dbReference type="PROSITE" id="PS01180"/>
    </source>
</evidence>
<feature type="domain" description="Sushi" evidence="18">
    <location>
        <begin position="719"/>
        <end position="779"/>
    </location>
</feature>
<evidence type="ECO:0000313" key="21">
    <source>
        <dbReference type="Proteomes" id="UP001519460"/>
    </source>
</evidence>
<dbReference type="PROSITE" id="PS01180">
    <property type="entry name" value="CUB"/>
    <property type="match status" value="3"/>
</dbReference>
<dbReference type="Gene3D" id="2.10.50.10">
    <property type="entry name" value="Tumor Necrosis Factor Receptor, subunit A, domain 2"/>
    <property type="match status" value="1"/>
</dbReference>
<feature type="disulfide bond" evidence="11">
    <location>
        <begin position="1723"/>
        <end position="1733"/>
    </location>
</feature>
<dbReference type="Pfam" id="PF07699">
    <property type="entry name" value="Ephrin_rec_like"/>
    <property type="match status" value="1"/>
</dbReference>
<comment type="caution">
    <text evidence="11">Lacks conserved residue(s) required for the propagation of feature annotation.</text>
</comment>
<dbReference type="PROSITE" id="PS50041">
    <property type="entry name" value="C_TYPE_LECTIN_2"/>
    <property type="match status" value="1"/>
</dbReference>
<dbReference type="SMART" id="SM00034">
    <property type="entry name" value="CLECT"/>
    <property type="match status" value="1"/>
</dbReference>
<dbReference type="PROSITE" id="PS01209">
    <property type="entry name" value="LDLRA_1"/>
    <property type="match status" value="1"/>
</dbReference>
<dbReference type="PROSITE" id="PS50948">
    <property type="entry name" value="PAN"/>
    <property type="match status" value="1"/>
</dbReference>
<dbReference type="PROSITE" id="PS50026">
    <property type="entry name" value="EGF_3"/>
    <property type="match status" value="4"/>
</dbReference>
<dbReference type="InterPro" id="IPR036055">
    <property type="entry name" value="LDL_receptor-like_sf"/>
</dbReference>
<dbReference type="CDD" id="cd00112">
    <property type="entry name" value="LDLa"/>
    <property type="match status" value="1"/>
</dbReference>
<evidence type="ECO:0000259" key="19">
    <source>
        <dbReference type="PROSITE" id="PS50948"/>
    </source>
</evidence>
<evidence type="ECO:0000256" key="6">
    <source>
        <dbReference type="ARBA" id="ARBA00022737"/>
    </source>
</evidence>
<dbReference type="Pfam" id="PF00084">
    <property type="entry name" value="Sushi"/>
    <property type="match status" value="3"/>
</dbReference>
<feature type="domain" description="EGF-like" evidence="15">
    <location>
        <begin position="831"/>
        <end position="870"/>
    </location>
</feature>
<dbReference type="SUPFAM" id="SSF57196">
    <property type="entry name" value="EGF/Laminin"/>
    <property type="match status" value="3"/>
</dbReference>
<dbReference type="SUPFAM" id="SSF49854">
    <property type="entry name" value="Spermadhesin, CUB domain"/>
    <property type="match status" value="3"/>
</dbReference>
<keyword evidence="3 11" id="KW-0245">EGF-like domain</keyword>
<dbReference type="GO" id="GO:0005576">
    <property type="term" value="C:extracellular region"/>
    <property type="evidence" value="ECO:0007669"/>
    <property type="project" value="UniProtKB-SubCell"/>
</dbReference>
<dbReference type="PANTHER" id="PTHR24251:SF37">
    <property type="entry name" value="CUB DOMAIN-CONTAINING PROTEIN"/>
    <property type="match status" value="1"/>
</dbReference>
<dbReference type="EMBL" id="JACVVK020000285">
    <property type="protein sequence ID" value="KAK7480214.1"/>
    <property type="molecule type" value="Genomic_DNA"/>
</dbReference>
<dbReference type="InterPro" id="IPR000152">
    <property type="entry name" value="EGF-type_Asp/Asn_hydroxyl_site"/>
</dbReference>
<feature type="domain" description="CUB" evidence="14">
    <location>
        <begin position="502"/>
        <end position="611"/>
    </location>
</feature>
<dbReference type="PROSITE" id="PS50825">
    <property type="entry name" value="HYR"/>
    <property type="match status" value="1"/>
</dbReference>
<evidence type="ECO:0000256" key="9">
    <source>
        <dbReference type="ARBA" id="ARBA00023180"/>
    </source>
</evidence>
<evidence type="ECO:0000256" key="4">
    <source>
        <dbReference type="ARBA" id="ARBA00022692"/>
    </source>
</evidence>
<feature type="domain" description="Sushi" evidence="18">
    <location>
        <begin position="1337"/>
        <end position="1401"/>
    </location>
</feature>
<evidence type="ECO:0000256" key="5">
    <source>
        <dbReference type="ARBA" id="ARBA00022729"/>
    </source>
</evidence>
<dbReference type="PROSITE" id="PS50068">
    <property type="entry name" value="LDLRA_2"/>
    <property type="match status" value="1"/>
</dbReference>
<feature type="disulfide bond" evidence="10">
    <location>
        <begin position="502"/>
        <end position="529"/>
    </location>
</feature>
<dbReference type="CDD" id="cd00041">
    <property type="entry name" value="CUB"/>
    <property type="match status" value="3"/>
</dbReference>
<reference evidence="20 21" key="1">
    <citation type="journal article" date="2023" name="Sci. Data">
        <title>Genome assembly of the Korean intertidal mud-creeper Batillaria attramentaria.</title>
        <authorList>
            <person name="Patra A.K."/>
            <person name="Ho P.T."/>
            <person name="Jun S."/>
            <person name="Lee S.J."/>
            <person name="Kim Y."/>
            <person name="Won Y.J."/>
        </authorList>
    </citation>
    <scope>NUCLEOTIDE SEQUENCE [LARGE SCALE GENOMIC DNA]</scope>
    <source>
        <strain evidence="20">Wonlab-2016</strain>
    </source>
</reference>
<dbReference type="Pfam" id="PF00057">
    <property type="entry name" value="Ldl_recept_a"/>
    <property type="match status" value="1"/>
</dbReference>
<dbReference type="SMART" id="SM00179">
    <property type="entry name" value="EGF_CA"/>
    <property type="match status" value="4"/>
</dbReference>
<keyword evidence="21" id="KW-1185">Reference proteome</keyword>
<dbReference type="Gene3D" id="2.10.25.10">
    <property type="entry name" value="Laminin"/>
    <property type="match status" value="4"/>
</dbReference>
<dbReference type="SMART" id="SM00042">
    <property type="entry name" value="CUB"/>
    <property type="match status" value="3"/>
</dbReference>
<keyword evidence="9" id="KW-0325">Glycoprotein</keyword>
<dbReference type="Pfam" id="PF12662">
    <property type="entry name" value="cEGF"/>
    <property type="match status" value="1"/>
</dbReference>
<dbReference type="SMART" id="SM00192">
    <property type="entry name" value="LDLa"/>
    <property type="match status" value="1"/>
</dbReference>
<evidence type="ECO:0000259" key="16">
    <source>
        <dbReference type="PROSITE" id="PS50041"/>
    </source>
</evidence>
<keyword evidence="7" id="KW-1133">Transmembrane helix</keyword>
<evidence type="ECO:0000256" key="13">
    <source>
        <dbReference type="PROSITE-ProRule" id="PRU00302"/>
    </source>
</evidence>
<dbReference type="InterPro" id="IPR035914">
    <property type="entry name" value="Sperma_CUB_dom_sf"/>
</dbReference>
<gene>
    <name evidence="20" type="ORF">BaRGS_00028490</name>
</gene>
<organism evidence="20 21">
    <name type="scientific">Batillaria attramentaria</name>
    <dbReference type="NCBI Taxonomy" id="370345"/>
    <lineage>
        <taxon>Eukaryota</taxon>
        <taxon>Metazoa</taxon>
        <taxon>Spiralia</taxon>
        <taxon>Lophotrochozoa</taxon>
        <taxon>Mollusca</taxon>
        <taxon>Gastropoda</taxon>
        <taxon>Caenogastropoda</taxon>
        <taxon>Sorbeoconcha</taxon>
        <taxon>Cerithioidea</taxon>
        <taxon>Batillariidae</taxon>
        <taxon>Batillaria</taxon>
    </lineage>
</organism>
<evidence type="ECO:0000259" key="15">
    <source>
        <dbReference type="PROSITE" id="PS50026"/>
    </source>
</evidence>
<evidence type="ECO:0000256" key="7">
    <source>
        <dbReference type="ARBA" id="ARBA00022989"/>
    </source>
</evidence>
<evidence type="ECO:0000259" key="18">
    <source>
        <dbReference type="PROSITE" id="PS50923"/>
    </source>
</evidence>
<dbReference type="PROSITE" id="PS50923">
    <property type="entry name" value="SUSHI"/>
    <property type="match status" value="4"/>
</dbReference>
<feature type="domain" description="EGF-like" evidence="15">
    <location>
        <begin position="1719"/>
        <end position="1754"/>
    </location>
</feature>
<evidence type="ECO:0000256" key="11">
    <source>
        <dbReference type="PROSITE-ProRule" id="PRU00076"/>
    </source>
</evidence>
<feature type="domain" description="Sushi" evidence="18">
    <location>
        <begin position="660"/>
        <end position="717"/>
    </location>
</feature>
<feature type="domain" description="CUB" evidence="14">
    <location>
        <begin position="382"/>
        <end position="501"/>
    </location>
</feature>
<dbReference type="SUPFAM" id="SSF57535">
    <property type="entry name" value="Complement control module/SCR domain"/>
    <property type="match status" value="5"/>
</dbReference>
<dbReference type="InterPro" id="IPR000742">
    <property type="entry name" value="EGF"/>
</dbReference>
<dbReference type="Proteomes" id="UP001519460">
    <property type="component" value="Unassembled WGS sequence"/>
</dbReference>
<keyword evidence="13" id="KW-0768">Sushi</keyword>
<dbReference type="Pfam" id="PF00431">
    <property type="entry name" value="CUB"/>
    <property type="match status" value="3"/>
</dbReference>
<dbReference type="InterPro" id="IPR003410">
    <property type="entry name" value="HYR_dom"/>
</dbReference>
<dbReference type="CDD" id="cd00054">
    <property type="entry name" value="EGF_CA"/>
    <property type="match status" value="2"/>
</dbReference>
<dbReference type="InterPro" id="IPR000859">
    <property type="entry name" value="CUB_dom"/>
</dbReference>
<dbReference type="FunFam" id="2.10.25.10:FF:000014">
    <property type="entry name" value="Latent-transforming growth factor beta-binding protein 3"/>
    <property type="match status" value="1"/>
</dbReference>
<dbReference type="InterPro" id="IPR000436">
    <property type="entry name" value="Sushi_SCR_CCP_dom"/>
</dbReference>
<dbReference type="InterPro" id="IPR011641">
    <property type="entry name" value="Tyr-kin_ephrin_A/B_rcpt-like"/>
</dbReference>
<dbReference type="SMART" id="SM00032">
    <property type="entry name" value="CCP"/>
    <property type="match status" value="6"/>
</dbReference>
<dbReference type="PROSITE" id="PS00010">
    <property type="entry name" value="ASX_HYDROXYL"/>
    <property type="match status" value="2"/>
</dbReference>
<proteinExistence type="predicted"/>
<evidence type="ECO:0000256" key="1">
    <source>
        <dbReference type="ARBA" id="ARBA00004613"/>
    </source>
</evidence>
<dbReference type="SUPFAM" id="SSF56436">
    <property type="entry name" value="C-type lectin-like"/>
    <property type="match status" value="1"/>
</dbReference>
<sequence>MHNLFKIVKIKLNVKFVVCACAGWSLQYAKCYLVVSQLSTSWTEALRVCQRHGGVLAEPAGYMLTGSVGSLVTAADSTVTRVWIGYNRRGLGSDATVGAWSDGRSTTVGAGAWGNQEPSVSAGSCTYMERHSGNVWTWYMGNCDLDLPFVCQATPCPANTFRCDNGRCVGQNNACNRENNCGDESDERNCPAQCSYYVKEQSGSLIYPTSGSLYLPTQTCQWVIEGALGSRLQIQFVTLNTERDLDFVEIWVGGSTLSNSILVQRVSGTTADFSTIGLTVSNNNLAIVRFLSDGNYQDSGFRLTWQSEFQCSVGSMADHSVSSSDAPYNRGQATLETCGQQCSTDRQCVAYTYDTARSECARYNVMPVPVANTCCISAVPGQGGELYATSNFQRFFSPLYPMYHMGDLAAKWVIHAPGRQVVTLQILDLDLAAGDNISVYDGGDTAATQLATMSGSDVTAVAKTTAGNQEMILSTGSTMLVQLSARYPSNHRGFLFGYRAGCTFSIVANSGRIVSPGYRTSRYPNILECTWDIQAEAGRSLTLSFDSTFALEDGKDFLEVTADGSAEHTGSGFTGSVAPSTVVASSGQIRLVMKTGATGRAAGFAATFNAGCEPINDPTLLQTYSADYDQSIVVRCAADQVFAAPYAGQNSIGVFCLAGVLCGPPTDIQNGYLESVTGVRSGDTATYRCRTGFQLSNSDPIVCRSNGRWDSPPFCFSPQSCPSVPALFLGRTNVTSGSGFDHGSVVNFYCTNPLYELVGSPNLICENGQWSGTFPTCERIQCPVPYIANGTVSPSTNLYDGQPLTASCNPGFQLTGASVFNCGDTAPTCININECQGGTQCSQVCTDTIGSFICSCNTGFQLSTDGRTCADVDECSVGNGNCDGRCRNSLGSYQCECVGSTQLYTFDGQFGLSIPRPFEDGLQPWNLYHLNHTCIQTPAVQCPTPPQNMNNGHLLGESGTYTIVATCPVPLVAQGTVSPQTPVEYLEFYTVTCSLLGVNTRTLRARCVWDEVSRSYRVDVNQLRCDTSGVDCGVPRRLPGSLPYTVLSTSYSAQFTFTCRTPLFTRVGSSSINQNEIVQCGADGVWDFGDLRCEGPTCPDPGTEPGSIQVATTYEEFSYVSYRCLRAGFGLTYPWPLYCQYDSGTNSLTWNGTAPSCTDVEPPSFANCPTQVRRVSYLASALYAEPVPTDNVMVQELTISPVDFRTTDVIENSLQVSYIARDHAGNIGTCVVTIQIRDDSPPTIRCQDSIELQLNSESQRAIYDPLTFVDSQADNSGIVSLSFTINPLITDYFTTGNTYTIRINADNIGDTYTVKIDGEDPSGNSDSCLVQIRVTAPKCTTYSVQVNNSEVTCSQRTNGGYRCDITCDTGYKFYEDPDANTISMTCEPGSDWDRVAPTCTRWYYTDYRLEYQLDYRIRSEPSLACQATYLQQLNDELPALTSALSSLCASISPPVTVTAAANINSVAVAPYSEGLYATIRLDLDATPNSEAAITQCATTVTSAFTSVSSSLQSIRSLNLQNNCPASETVRYRQTLRNAVNCQINQESRVEPATSRYQCVACPLGYTSAAGVKCSACSVGSYYDSGTASCQFCPPGTNSQTTGARFLDDCYLHCPAGYISSTGLAPCRACPENTYSLNRTYCQPCPSGLSTRGDAQGYPQNCLSPCQPGNYSFDGFTPCTRCPRGYFQDQARRTTCAECPSDTTTTTTAATTASECVPAAPIVCNPNPCFNGNCTAYNHDYLCMCEPSFTGRNCETAIRPCDSNPCFNNGICTNNGLDYQCLCTRAQTTGRNCETDLFDNCQTSPCSNFSACQDQVENHICLCPSFSRYTYSGLLGSE</sequence>
<dbReference type="CDD" id="cd00037">
    <property type="entry name" value="CLECT"/>
    <property type="match status" value="1"/>
</dbReference>
<dbReference type="InterPro" id="IPR035976">
    <property type="entry name" value="Sushi/SCR/CCP_sf"/>
</dbReference>
<dbReference type="CDD" id="cd00033">
    <property type="entry name" value="CCP"/>
    <property type="match status" value="2"/>
</dbReference>
<feature type="disulfide bond" evidence="11">
    <location>
        <begin position="1744"/>
        <end position="1753"/>
    </location>
</feature>
<feature type="domain" description="Apple" evidence="19">
    <location>
        <begin position="311"/>
        <end position="391"/>
    </location>
</feature>
<dbReference type="PROSITE" id="PS01187">
    <property type="entry name" value="EGF_CA"/>
    <property type="match status" value="1"/>
</dbReference>
<feature type="domain" description="C-type lectin" evidence="16">
    <location>
        <begin position="27"/>
        <end position="152"/>
    </location>
</feature>
<evidence type="ECO:0000259" key="17">
    <source>
        <dbReference type="PROSITE" id="PS50825"/>
    </source>
</evidence>
<keyword evidence="7" id="KW-0472">Membrane</keyword>
<dbReference type="InterPro" id="IPR003609">
    <property type="entry name" value="Pan_app"/>
</dbReference>
<evidence type="ECO:0000256" key="2">
    <source>
        <dbReference type="ARBA" id="ARBA00022525"/>
    </source>
</evidence>
<accession>A0ABD0JYY8</accession>
<dbReference type="SUPFAM" id="SSF57424">
    <property type="entry name" value="LDL receptor-like module"/>
    <property type="match status" value="1"/>
</dbReference>
<comment type="subcellular location">
    <subcellularLocation>
        <location evidence="1">Secreted</location>
    </subcellularLocation>
</comment>
<keyword evidence="5" id="KW-0732">Signal</keyword>
<feature type="domain" description="HYR" evidence="17">
    <location>
        <begin position="1158"/>
        <end position="1238"/>
    </location>
</feature>
<dbReference type="SMART" id="SM01411">
    <property type="entry name" value="Ephrin_rec_like"/>
    <property type="match status" value="3"/>
</dbReference>
<dbReference type="Gene3D" id="4.10.400.10">
    <property type="entry name" value="Low-density Lipoprotein Receptor"/>
    <property type="match status" value="1"/>
</dbReference>
<dbReference type="InterPro" id="IPR018097">
    <property type="entry name" value="EGF_Ca-bd_CS"/>
</dbReference>